<reference evidence="1 2" key="1">
    <citation type="submission" date="2016-07" db="EMBL/GenBank/DDBJ databases">
        <title>Pervasive Adenine N6-methylation of Active Genes in Fungi.</title>
        <authorList>
            <consortium name="DOE Joint Genome Institute"/>
            <person name="Mondo S.J."/>
            <person name="Dannebaum R.O."/>
            <person name="Kuo R.C."/>
            <person name="Labutti K."/>
            <person name="Haridas S."/>
            <person name="Kuo A."/>
            <person name="Salamov A."/>
            <person name="Ahrendt S.R."/>
            <person name="Lipzen A."/>
            <person name="Sullivan W."/>
            <person name="Andreopoulos W.B."/>
            <person name="Clum A."/>
            <person name="Lindquist E."/>
            <person name="Daum C."/>
            <person name="Ramamoorthy G.K."/>
            <person name="Gryganskyi A."/>
            <person name="Culley D."/>
            <person name="Magnuson J.K."/>
            <person name="James T.Y."/>
            <person name="O'Malley M.A."/>
            <person name="Stajich J.E."/>
            <person name="Spatafora J.W."/>
            <person name="Visel A."/>
            <person name="Grigoriev I.V."/>
        </authorList>
    </citation>
    <scope>NUCLEOTIDE SEQUENCE [LARGE SCALE GENOMIC DNA]</scope>
    <source>
        <strain evidence="1 2">NRRL 2496</strain>
    </source>
</reference>
<sequence length="123" mass="13715">MATDGNVPATLEEALYKALEIAIEKNNTIVAKGLRDLLGHELKSEIAYLVQKKDYDEALLRAGRLLETHRTIPFPLLHYGDITALAGRPEEAKRIFEHGASLFPEEDAFRARISQVQRSSAEA</sequence>
<keyword evidence="2" id="KW-1185">Reference proteome</keyword>
<evidence type="ECO:0000313" key="1">
    <source>
        <dbReference type="EMBL" id="ORY95910.1"/>
    </source>
</evidence>
<evidence type="ECO:0008006" key="3">
    <source>
        <dbReference type="Google" id="ProtNLM"/>
    </source>
</evidence>
<dbReference type="SUPFAM" id="SSF48452">
    <property type="entry name" value="TPR-like"/>
    <property type="match status" value="1"/>
</dbReference>
<name>A0A1X2HB97_SYNRA</name>
<accession>A0A1X2HB97</accession>
<protein>
    <recommendedName>
        <fullName evidence="3">Tetratricopeptide repeat protein</fullName>
    </recommendedName>
</protein>
<proteinExistence type="predicted"/>
<dbReference type="InParanoid" id="A0A1X2HB97"/>
<evidence type="ECO:0000313" key="2">
    <source>
        <dbReference type="Proteomes" id="UP000242180"/>
    </source>
</evidence>
<organism evidence="1 2">
    <name type="scientific">Syncephalastrum racemosum</name>
    <name type="common">Filamentous fungus</name>
    <dbReference type="NCBI Taxonomy" id="13706"/>
    <lineage>
        <taxon>Eukaryota</taxon>
        <taxon>Fungi</taxon>
        <taxon>Fungi incertae sedis</taxon>
        <taxon>Mucoromycota</taxon>
        <taxon>Mucoromycotina</taxon>
        <taxon>Mucoromycetes</taxon>
        <taxon>Mucorales</taxon>
        <taxon>Syncephalastraceae</taxon>
        <taxon>Syncephalastrum</taxon>
    </lineage>
</organism>
<dbReference type="AlphaFoldDB" id="A0A1X2HB97"/>
<dbReference type="EMBL" id="MCGN01000006">
    <property type="protein sequence ID" value="ORY95910.1"/>
    <property type="molecule type" value="Genomic_DNA"/>
</dbReference>
<dbReference type="Gene3D" id="1.25.40.10">
    <property type="entry name" value="Tetratricopeptide repeat domain"/>
    <property type="match status" value="1"/>
</dbReference>
<dbReference type="InterPro" id="IPR011990">
    <property type="entry name" value="TPR-like_helical_dom_sf"/>
</dbReference>
<gene>
    <name evidence="1" type="ORF">BCR43DRAFT_316300</name>
</gene>
<dbReference type="Proteomes" id="UP000242180">
    <property type="component" value="Unassembled WGS sequence"/>
</dbReference>
<comment type="caution">
    <text evidence="1">The sequence shown here is derived from an EMBL/GenBank/DDBJ whole genome shotgun (WGS) entry which is preliminary data.</text>
</comment>